<organism evidence="2 3">
    <name type="scientific">Jiangella alkaliphila</name>
    <dbReference type="NCBI Taxonomy" id="419479"/>
    <lineage>
        <taxon>Bacteria</taxon>
        <taxon>Bacillati</taxon>
        <taxon>Actinomycetota</taxon>
        <taxon>Actinomycetes</taxon>
        <taxon>Jiangellales</taxon>
        <taxon>Jiangellaceae</taxon>
        <taxon>Jiangella</taxon>
    </lineage>
</organism>
<dbReference type="OrthoDB" id="57332at2"/>
<evidence type="ECO:0008006" key="4">
    <source>
        <dbReference type="Google" id="ProtNLM"/>
    </source>
</evidence>
<evidence type="ECO:0000313" key="3">
    <source>
        <dbReference type="Proteomes" id="UP000182977"/>
    </source>
</evidence>
<dbReference type="AlphaFoldDB" id="A0A1H2KVH5"/>
<evidence type="ECO:0000313" key="2">
    <source>
        <dbReference type="EMBL" id="SDU72700.1"/>
    </source>
</evidence>
<dbReference type="STRING" id="419479.SAMN04488563_4389"/>
<dbReference type="RefSeq" id="WP_052762734.1">
    <property type="nucleotide sequence ID" value="NZ_LBMC01000020.1"/>
</dbReference>
<dbReference type="Proteomes" id="UP000182977">
    <property type="component" value="Chromosome I"/>
</dbReference>
<dbReference type="InterPro" id="IPR015943">
    <property type="entry name" value="WD40/YVTN_repeat-like_dom_sf"/>
</dbReference>
<accession>A0A1H2KVH5</accession>
<feature type="chain" id="PRO_5039618707" description="PQQ-like domain-containing protein" evidence="1">
    <location>
        <begin position="24"/>
        <end position="797"/>
    </location>
</feature>
<keyword evidence="1" id="KW-0732">Signal</keyword>
<dbReference type="SUPFAM" id="SSF50998">
    <property type="entry name" value="Quinoprotein alcohol dehydrogenase-like"/>
    <property type="match status" value="1"/>
</dbReference>
<name>A0A1H2KVH5_9ACTN</name>
<protein>
    <recommendedName>
        <fullName evidence="4">PQQ-like domain-containing protein</fullName>
    </recommendedName>
</protein>
<reference evidence="3" key="1">
    <citation type="submission" date="2016-10" db="EMBL/GenBank/DDBJ databases">
        <authorList>
            <person name="Varghese N."/>
            <person name="Submissions S."/>
        </authorList>
    </citation>
    <scope>NUCLEOTIDE SEQUENCE [LARGE SCALE GENOMIC DNA]</scope>
    <source>
        <strain evidence="3">DSM 45079</strain>
    </source>
</reference>
<dbReference type="SUPFAM" id="SSF75011">
    <property type="entry name" value="3-carboxy-cis,cis-mucoante lactonizing enzyme"/>
    <property type="match status" value="1"/>
</dbReference>
<feature type="signal peptide" evidence="1">
    <location>
        <begin position="1"/>
        <end position="23"/>
    </location>
</feature>
<gene>
    <name evidence="2" type="ORF">SAMN04488563_4389</name>
</gene>
<proteinExistence type="predicted"/>
<sequence length="797" mass="81883">MRAFLSGSAVLVLALTTAAVAPAASSAEAEPVDAPAPGEITSLGTPLQDVLLIGGTLGAGPEGTPVLWSASSGAPAHLNAVDPATGEAVGRYDLTGAGGSWAVDAGADGSVYVGTYGAAGLYRWTAAGGVEALGNPIAGETFVWDVTVADDGQVYGGTSPTGKLFGYDPVTGEFRDYGRLSPTHAYARSVAVHGDTIFAGTENPAAVFAVDRATGASTALPVPDGLDVSTAWAYDVDVVGDYLYVRYGTASPSPLYVWDIAAGQWVDSIETAHGLEPSPPDDEGRVYLIVAGELVRYDPRDGSTVSTGMPFTGRVANTRGIGWAELGLPDYPGRSLVGLLWRGMMFRYNPTTGAQSFVPTTIEGEPIDITALSEGPDRRVYAGGFLNGGFAAVDHATGVREEFHTFSQSEAMTSHDGKLYIGAYPDARVYSYDPALPWHSPEYSPSPEPGAAENPARLFDFKADRQIRPRALASAGDHLAVGTMPDLGELGGVFALYDAAGGELVHAERDLIDDESIIALAFRDGVVYGATSIYGGQSATPPTQPEATVFAWSVAERRLLWELNPAQGKPTIGALTFDDTGRLWGLAGTSLFAIDVEAAEVVERLSFGSSGSSSGDLVLNPVDGLLYASPAGNRLVRVDPSTLVTEQLRTGTTTHLAAHSSGDVYLSSGNELLRFTPTCTTTLTGTHRGALTASSGTLCLDDATVLGSVTVTGGAGLRIDGGAVYGSVTADGASPVVISGATVRGAVAVNNGPAPAAVISGSTILGSLACAGNAEAPTDDGVPNRIRGARSGQCATL</sequence>
<keyword evidence="3" id="KW-1185">Reference proteome</keyword>
<evidence type="ECO:0000256" key="1">
    <source>
        <dbReference type="SAM" id="SignalP"/>
    </source>
</evidence>
<dbReference type="InterPro" id="IPR011047">
    <property type="entry name" value="Quinoprotein_ADH-like_sf"/>
</dbReference>
<dbReference type="EMBL" id="LT629791">
    <property type="protein sequence ID" value="SDU72700.1"/>
    <property type="molecule type" value="Genomic_DNA"/>
</dbReference>
<dbReference type="Gene3D" id="2.130.10.10">
    <property type="entry name" value="YVTN repeat-like/Quinoprotein amine dehydrogenase"/>
    <property type="match status" value="1"/>
</dbReference>